<dbReference type="Proteomes" id="UP000001225">
    <property type="component" value="Chromosome"/>
</dbReference>
<feature type="transmembrane region" description="Helical" evidence="4">
    <location>
        <begin position="248"/>
        <end position="267"/>
    </location>
</feature>
<feature type="transmembrane region" description="Helical" evidence="4">
    <location>
        <begin position="341"/>
        <end position="361"/>
    </location>
</feature>
<reference evidence="6 7" key="1">
    <citation type="journal article" date="2008" name="BMC Genomics">
        <title>The missing link: Bordetella petrii is endowed with both the metabolic versatility of environmental bacteria and virulence traits of pathogenic Bordetellae.</title>
        <authorList>
            <person name="Gross R."/>
            <person name="Guzman C.A."/>
            <person name="Sebaihia M."/>
            <person name="Martins Dos Santos V.A."/>
            <person name="Pieper D.H."/>
            <person name="Koebnik R."/>
            <person name="Lechner M."/>
            <person name="Bartels D."/>
            <person name="Buhrmester J."/>
            <person name="Choudhuri J.V."/>
            <person name="Ebensen T."/>
            <person name="Gaigalat L."/>
            <person name="Herrmann S."/>
            <person name="Khachane A.N."/>
            <person name="Larisch C."/>
            <person name="Link S."/>
            <person name="Linke B."/>
            <person name="Meyer F."/>
            <person name="Mormann S."/>
            <person name="Nakunst D."/>
            <person name="Rueckert C."/>
            <person name="Schneiker-Bekel S."/>
            <person name="Schulze K."/>
            <person name="Vorhoelter F.J."/>
            <person name="Yevsa T."/>
            <person name="Engle J.T."/>
            <person name="Goldman W.E."/>
            <person name="Puehler A."/>
            <person name="Goebel U.B."/>
            <person name="Goesmann A."/>
            <person name="Bloecker H."/>
            <person name="Kaiser O."/>
            <person name="Martinez-Arias R."/>
        </authorList>
    </citation>
    <scope>NUCLEOTIDE SEQUENCE [LARGE SCALE GENOMIC DNA]</scope>
    <source>
        <strain evidence="7">ATCC BAA-461 / DSM 12804 / CCUG 43448 / CIP 107267 / Se-1111R</strain>
    </source>
</reference>
<gene>
    <name evidence="6" type="ordered locus">Bpet0598</name>
</gene>
<keyword evidence="3 4" id="KW-0472">Membrane</keyword>
<dbReference type="AlphaFoldDB" id="A9I248"/>
<dbReference type="PROSITE" id="PS50850">
    <property type="entry name" value="MFS"/>
    <property type="match status" value="1"/>
</dbReference>
<accession>A9I248</accession>
<proteinExistence type="predicted"/>
<dbReference type="GO" id="GO:0022857">
    <property type="term" value="F:transmembrane transporter activity"/>
    <property type="evidence" value="ECO:0007669"/>
    <property type="project" value="InterPro"/>
</dbReference>
<evidence type="ECO:0000256" key="1">
    <source>
        <dbReference type="ARBA" id="ARBA00022692"/>
    </source>
</evidence>
<feature type="transmembrane region" description="Helical" evidence="4">
    <location>
        <begin position="79"/>
        <end position="97"/>
    </location>
</feature>
<dbReference type="InterPro" id="IPR011701">
    <property type="entry name" value="MFS"/>
</dbReference>
<evidence type="ECO:0000259" key="5">
    <source>
        <dbReference type="PROSITE" id="PS50850"/>
    </source>
</evidence>
<feature type="transmembrane region" description="Helical" evidence="4">
    <location>
        <begin position="367"/>
        <end position="388"/>
    </location>
</feature>
<evidence type="ECO:0000313" key="7">
    <source>
        <dbReference type="Proteomes" id="UP000001225"/>
    </source>
</evidence>
<feature type="transmembrane region" description="Helical" evidence="4">
    <location>
        <begin position="279"/>
        <end position="297"/>
    </location>
</feature>
<dbReference type="PANTHER" id="PTHR42910:SF1">
    <property type="entry name" value="MAJOR FACILITATOR SUPERFAMILY (MFS) PROFILE DOMAIN-CONTAINING PROTEIN"/>
    <property type="match status" value="1"/>
</dbReference>
<keyword evidence="2 4" id="KW-1133">Transmembrane helix</keyword>
<dbReference type="PANTHER" id="PTHR42910">
    <property type="entry name" value="TRANSPORTER SCO4007-RELATED"/>
    <property type="match status" value="1"/>
</dbReference>
<feature type="transmembrane region" description="Helical" evidence="4">
    <location>
        <begin position="303"/>
        <end position="321"/>
    </location>
</feature>
<dbReference type="SUPFAM" id="SSF103473">
    <property type="entry name" value="MFS general substrate transporter"/>
    <property type="match status" value="1"/>
</dbReference>
<evidence type="ECO:0000256" key="4">
    <source>
        <dbReference type="SAM" id="Phobius"/>
    </source>
</evidence>
<organism evidence="6 7">
    <name type="scientific">Bordetella petrii (strain ATCC BAA-461 / DSM 12804 / CCUG 43448 / CIP 107267 / Se-1111R)</name>
    <dbReference type="NCBI Taxonomy" id="340100"/>
    <lineage>
        <taxon>Bacteria</taxon>
        <taxon>Pseudomonadati</taxon>
        <taxon>Pseudomonadota</taxon>
        <taxon>Betaproteobacteria</taxon>
        <taxon>Burkholderiales</taxon>
        <taxon>Alcaligenaceae</taxon>
        <taxon>Bordetella</taxon>
    </lineage>
</organism>
<protein>
    <submittedName>
        <fullName evidence="6">Permeases of the major facilitator family</fullName>
    </submittedName>
</protein>
<feature type="domain" description="Major facilitator superfamily (MFS) profile" evidence="5">
    <location>
        <begin position="13"/>
        <end position="394"/>
    </location>
</feature>
<feature type="transmembrane region" description="Helical" evidence="4">
    <location>
        <begin position="103"/>
        <end position="125"/>
    </location>
</feature>
<dbReference type="Gene3D" id="1.20.1250.20">
    <property type="entry name" value="MFS general substrate transporter like domains"/>
    <property type="match status" value="1"/>
</dbReference>
<feature type="transmembrane region" description="Helical" evidence="4">
    <location>
        <begin position="137"/>
        <end position="155"/>
    </location>
</feature>
<feature type="transmembrane region" description="Helical" evidence="4">
    <location>
        <begin position="221"/>
        <end position="242"/>
    </location>
</feature>
<dbReference type="EMBL" id="AM902716">
    <property type="protein sequence ID" value="CAP40930.1"/>
    <property type="molecule type" value="Genomic_DNA"/>
</dbReference>
<dbReference type="CDD" id="cd17324">
    <property type="entry name" value="MFS_NepI_like"/>
    <property type="match status" value="1"/>
</dbReference>
<dbReference type="InterPro" id="IPR036259">
    <property type="entry name" value="MFS_trans_sf"/>
</dbReference>
<dbReference type="eggNOG" id="COG2814">
    <property type="taxonomic scope" value="Bacteria"/>
</dbReference>
<keyword evidence="1 4" id="KW-0812">Transmembrane</keyword>
<evidence type="ECO:0000256" key="2">
    <source>
        <dbReference type="ARBA" id="ARBA00022989"/>
    </source>
</evidence>
<sequence length="402" mass="41792">MKSSRKADMPRSLVLLFAAASGLSVANVYYAQPLLDALARDFSISRAAVGSVITATQIGCAVALLLLVPLGDRVDRRRLMAAQLLALVAALATVGAARSAPVLLAGMTAVGMLGTAMTQGLIAYAASAAAPHEQGRVVGTAQSGVFIGLLLARAFAGGVSDLAGWRGVYFCAAALMLAIALPLWRRLPALPAALNTMPYPRLIASMLTLLREERMLQVRGMLALLMFAALNIFWSALVLPLSAPPYRFSHTVIGAFGLVGVVGALAAARAGQWADRGRAQRTSAAALAALVLAWWPLSLMASSLWALIIGIVLLDLGGQALHVTNQSLILRTRPEAHSRLVGLYMLFYAVGSGMGAIGATATYAHAGWQGVCLLGAAVSLLALAFWGLTRRVAAAKCDAGLA</sequence>
<evidence type="ECO:0000313" key="6">
    <source>
        <dbReference type="EMBL" id="CAP40930.1"/>
    </source>
</evidence>
<feature type="transmembrane region" description="Helical" evidence="4">
    <location>
        <begin position="44"/>
        <end position="67"/>
    </location>
</feature>
<dbReference type="KEGG" id="bpt:Bpet0598"/>
<feature type="transmembrane region" description="Helical" evidence="4">
    <location>
        <begin position="167"/>
        <end position="184"/>
    </location>
</feature>
<keyword evidence="7" id="KW-1185">Reference proteome</keyword>
<dbReference type="InterPro" id="IPR020846">
    <property type="entry name" value="MFS_dom"/>
</dbReference>
<dbReference type="Pfam" id="PF07690">
    <property type="entry name" value="MFS_1"/>
    <property type="match status" value="1"/>
</dbReference>
<name>A9I248_BORPD</name>
<evidence type="ECO:0000256" key="3">
    <source>
        <dbReference type="ARBA" id="ARBA00023136"/>
    </source>
</evidence>